<evidence type="ECO:0008006" key="3">
    <source>
        <dbReference type="Google" id="ProtNLM"/>
    </source>
</evidence>
<protein>
    <recommendedName>
        <fullName evidence="3">Extradiol ring-cleavage dioxygenase LigAB LigA subunit domain-containing protein</fullName>
    </recommendedName>
</protein>
<proteinExistence type="predicted"/>
<name>A0ABW3P103_9SPHN</name>
<accession>A0ABW3P103</accession>
<dbReference type="EMBL" id="JBHTLS010000109">
    <property type="protein sequence ID" value="MFD1104672.1"/>
    <property type="molecule type" value="Genomic_DNA"/>
</dbReference>
<organism evidence="1 2">
    <name type="scientific">Sphingobium olei</name>
    <dbReference type="NCBI Taxonomy" id="420955"/>
    <lineage>
        <taxon>Bacteria</taxon>
        <taxon>Pseudomonadati</taxon>
        <taxon>Pseudomonadota</taxon>
        <taxon>Alphaproteobacteria</taxon>
        <taxon>Sphingomonadales</taxon>
        <taxon>Sphingomonadaceae</taxon>
        <taxon>Sphingobium</taxon>
    </lineage>
</organism>
<dbReference type="Proteomes" id="UP001597203">
    <property type="component" value="Unassembled WGS sequence"/>
</dbReference>
<keyword evidence="2" id="KW-1185">Reference proteome</keyword>
<sequence length="72" mass="8065">MKAAKRFTAFLRLQNMLLNDFVREGLARQSLGRDEADRLLRLAALNAAEAARWQRDLSLPASGCTGRRAYDG</sequence>
<dbReference type="RefSeq" id="WP_380910128.1">
    <property type="nucleotide sequence ID" value="NZ_JBHTLS010000109.1"/>
</dbReference>
<comment type="caution">
    <text evidence="1">The sequence shown here is derived from an EMBL/GenBank/DDBJ whole genome shotgun (WGS) entry which is preliminary data.</text>
</comment>
<gene>
    <name evidence="1" type="ORF">ACFQ24_07265</name>
</gene>
<evidence type="ECO:0000313" key="1">
    <source>
        <dbReference type="EMBL" id="MFD1104672.1"/>
    </source>
</evidence>
<evidence type="ECO:0000313" key="2">
    <source>
        <dbReference type="Proteomes" id="UP001597203"/>
    </source>
</evidence>
<reference evidence="2" key="1">
    <citation type="journal article" date="2019" name="Int. J. Syst. Evol. Microbiol.">
        <title>The Global Catalogue of Microorganisms (GCM) 10K type strain sequencing project: providing services to taxonomists for standard genome sequencing and annotation.</title>
        <authorList>
            <consortium name="The Broad Institute Genomics Platform"/>
            <consortium name="The Broad Institute Genome Sequencing Center for Infectious Disease"/>
            <person name="Wu L."/>
            <person name="Ma J."/>
        </authorList>
    </citation>
    <scope>NUCLEOTIDE SEQUENCE [LARGE SCALE GENOMIC DNA]</scope>
    <source>
        <strain evidence="2">CCUG 54329</strain>
    </source>
</reference>